<evidence type="ECO:0000256" key="5">
    <source>
        <dbReference type="ARBA" id="ARBA00023002"/>
    </source>
</evidence>
<dbReference type="AlphaFoldDB" id="A0AAW5QR25"/>
<protein>
    <submittedName>
        <fullName evidence="8">GMC family oxidoreductase</fullName>
    </submittedName>
</protein>
<proteinExistence type="inferred from homology"/>
<reference evidence="8 9" key="1">
    <citation type="submission" date="2022-04" db="EMBL/GenBank/DDBJ databases">
        <authorList>
            <person name="Ye Y.-Q."/>
            <person name="Du Z.-J."/>
        </authorList>
    </citation>
    <scope>NUCLEOTIDE SEQUENCE [LARGE SCALE GENOMIC DNA]</scope>
    <source>
        <strain evidence="8 9">A6E488</strain>
    </source>
</reference>
<dbReference type="Gene3D" id="3.50.50.60">
    <property type="entry name" value="FAD/NAD(P)-binding domain"/>
    <property type="match status" value="2"/>
</dbReference>
<dbReference type="InterPro" id="IPR051473">
    <property type="entry name" value="P2Ox-like"/>
</dbReference>
<dbReference type="GO" id="GO:0071949">
    <property type="term" value="F:FAD binding"/>
    <property type="evidence" value="ECO:0007669"/>
    <property type="project" value="InterPro"/>
</dbReference>
<evidence type="ECO:0000259" key="7">
    <source>
        <dbReference type="Pfam" id="PF05199"/>
    </source>
</evidence>
<sequence>MIIDLRDYSSHEPVAGSVCVAGAGPAGIALALELAGKGIDVVLLESGGHGYESDTQALYEGDVVGDANTDVASSRLREFGGTSGHWTGLCAPLDPIDFEARPGVPHSGWPISRTDLDPYYARAQPYLQLGPFDYTFADWEPQFDAPALPLDPAMVGDAVYQQSPPTRFAETYWDPIAENPRIRCFLHANLIDIALTDDAVDHCEFSTLEGRTLRVRAETYVIACGGIENARILLNCDKQRAGGIGNENDLVGRYFMDHLNCEIGTVLFADETIDLSLYSEVVEADGTAMQVGLKLPFDIMRREQLLNNTAFLVPQYENTTFSNDFRGHGWVSFSAIVKAFAHGQRPDRFAENYCNAVEDADTIAVGVYRHVMRPFAAKGRALAAKLRQDAEQSPNPASRVYLVEDTDPFGWRRIALDWQIAPSDLLSLRRTHELIGAAIGAAGLGRVNVGITEPPDLDVVFTGYHHIGTTRMSDDPRTGVVDRNCRVHSVKNLYMAGSSVFTTAGTANPTLTIVALAARLADHLAGIVPVTAKGARSIGKS</sequence>
<keyword evidence="4" id="KW-0274">FAD</keyword>
<comment type="similarity">
    <text evidence="2">Belongs to the GMC oxidoreductase family.</text>
</comment>
<feature type="domain" description="Glucose-methanol-choline oxidoreductase C-terminal" evidence="7">
    <location>
        <begin position="394"/>
        <end position="517"/>
    </location>
</feature>
<dbReference type="SUPFAM" id="SSF51905">
    <property type="entry name" value="FAD/NAD(P)-binding domain"/>
    <property type="match status" value="1"/>
</dbReference>
<dbReference type="PANTHER" id="PTHR42784">
    <property type="entry name" value="PYRANOSE 2-OXIDASE"/>
    <property type="match status" value="1"/>
</dbReference>
<keyword evidence="5" id="KW-0560">Oxidoreductase</keyword>
<keyword evidence="3" id="KW-0285">Flavoprotein</keyword>
<dbReference type="InterPro" id="IPR007867">
    <property type="entry name" value="GMC_OxRtase_C"/>
</dbReference>
<keyword evidence="9" id="KW-1185">Reference proteome</keyword>
<accession>A0AAW5QR25</accession>
<evidence type="ECO:0000256" key="3">
    <source>
        <dbReference type="ARBA" id="ARBA00022630"/>
    </source>
</evidence>
<dbReference type="GO" id="GO:0016614">
    <property type="term" value="F:oxidoreductase activity, acting on CH-OH group of donors"/>
    <property type="evidence" value="ECO:0007669"/>
    <property type="project" value="InterPro"/>
</dbReference>
<dbReference type="Pfam" id="PF01494">
    <property type="entry name" value="FAD_binding_3"/>
    <property type="match status" value="1"/>
</dbReference>
<evidence type="ECO:0000256" key="2">
    <source>
        <dbReference type="ARBA" id="ARBA00010790"/>
    </source>
</evidence>
<evidence type="ECO:0000259" key="6">
    <source>
        <dbReference type="Pfam" id="PF01494"/>
    </source>
</evidence>
<gene>
    <name evidence="8" type="ORF">MUB46_00990</name>
</gene>
<dbReference type="EMBL" id="JALIDZ010000001">
    <property type="protein sequence ID" value="MCT8970425.1"/>
    <property type="molecule type" value="Genomic_DNA"/>
</dbReference>
<feature type="domain" description="FAD-binding" evidence="6">
    <location>
        <begin position="17"/>
        <end position="46"/>
    </location>
</feature>
<comment type="caution">
    <text evidence="8">The sequence shown here is derived from an EMBL/GenBank/DDBJ whole genome shotgun (WGS) entry which is preliminary data.</text>
</comment>
<name>A0AAW5QR25_9HYPH</name>
<dbReference type="Proteomes" id="UP001320898">
    <property type="component" value="Unassembled WGS sequence"/>
</dbReference>
<evidence type="ECO:0000313" key="8">
    <source>
        <dbReference type="EMBL" id="MCT8970425.1"/>
    </source>
</evidence>
<dbReference type="InterPro" id="IPR002938">
    <property type="entry name" value="FAD-bd"/>
</dbReference>
<organism evidence="8 9">
    <name type="scientific">Microbaculum marinisediminis</name>
    <dbReference type="NCBI Taxonomy" id="2931392"/>
    <lineage>
        <taxon>Bacteria</taxon>
        <taxon>Pseudomonadati</taxon>
        <taxon>Pseudomonadota</taxon>
        <taxon>Alphaproteobacteria</taxon>
        <taxon>Hyphomicrobiales</taxon>
        <taxon>Tepidamorphaceae</taxon>
        <taxon>Microbaculum</taxon>
    </lineage>
</organism>
<dbReference type="RefSeq" id="WP_261613992.1">
    <property type="nucleotide sequence ID" value="NZ_JALIDZ010000001.1"/>
</dbReference>
<comment type="cofactor">
    <cofactor evidence="1">
        <name>FAD</name>
        <dbReference type="ChEBI" id="CHEBI:57692"/>
    </cofactor>
</comment>
<evidence type="ECO:0000256" key="1">
    <source>
        <dbReference type="ARBA" id="ARBA00001974"/>
    </source>
</evidence>
<dbReference type="InterPro" id="IPR036188">
    <property type="entry name" value="FAD/NAD-bd_sf"/>
</dbReference>
<dbReference type="Pfam" id="PF05199">
    <property type="entry name" value="GMC_oxred_C"/>
    <property type="match status" value="1"/>
</dbReference>
<evidence type="ECO:0000256" key="4">
    <source>
        <dbReference type="ARBA" id="ARBA00022827"/>
    </source>
</evidence>
<dbReference type="PANTHER" id="PTHR42784:SF1">
    <property type="entry name" value="PYRANOSE 2-OXIDASE"/>
    <property type="match status" value="1"/>
</dbReference>
<evidence type="ECO:0000313" key="9">
    <source>
        <dbReference type="Proteomes" id="UP001320898"/>
    </source>
</evidence>